<accession>A0ABQ9F5G9</accession>
<dbReference type="PROSITE" id="PS00615">
    <property type="entry name" value="C_TYPE_LECTIN_1"/>
    <property type="match status" value="1"/>
</dbReference>
<dbReference type="SMART" id="SM00034">
    <property type="entry name" value="CLECT"/>
    <property type="match status" value="1"/>
</dbReference>
<dbReference type="EMBL" id="JARBDR010000440">
    <property type="protein sequence ID" value="KAJ8312624.1"/>
    <property type="molecule type" value="Genomic_DNA"/>
</dbReference>
<protein>
    <recommendedName>
        <fullName evidence="2">C-type lectin domain-containing protein</fullName>
    </recommendedName>
</protein>
<feature type="domain" description="C-type lectin" evidence="2">
    <location>
        <begin position="86"/>
        <end position="151"/>
    </location>
</feature>
<dbReference type="Pfam" id="PF00059">
    <property type="entry name" value="Lectin_C"/>
    <property type="match status" value="1"/>
</dbReference>
<evidence type="ECO:0000256" key="1">
    <source>
        <dbReference type="ARBA" id="ARBA00023157"/>
    </source>
</evidence>
<dbReference type="Gene3D" id="3.10.100.10">
    <property type="entry name" value="Mannose-Binding Protein A, subunit A"/>
    <property type="match status" value="1"/>
</dbReference>
<dbReference type="CDD" id="cd00037">
    <property type="entry name" value="CLECT"/>
    <property type="match status" value="1"/>
</dbReference>
<dbReference type="PANTHER" id="PTHR22803">
    <property type="entry name" value="MANNOSE, PHOSPHOLIPASE, LECTIN RECEPTOR RELATED"/>
    <property type="match status" value="1"/>
</dbReference>
<keyword evidence="1" id="KW-1015">Disulfide bond</keyword>
<proteinExistence type="predicted"/>
<dbReference type="Proteomes" id="UP001217089">
    <property type="component" value="Unassembled WGS sequence"/>
</dbReference>
<keyword evidence="4" id="KW-1185">Reference proteome</keyword>
<organism evidence="3 4">
    <name type="scientific">Tegillarca granosa</name>
    <name type="common">Malaysian cockle</name>
    <name type="synonym">Anadara granosa</name>
    <dbReference type="NCBI Taxonomy" id="220873"/>
    <lineage>
        <taxon>Eukaryota</taxon>
        <taxon>Metazoa</taxon>
        <taxon>Spiralia</taxon>
        <taxon>Lophotrochozoa</taxon>
        <taxon>Mollusca</taxon>
        <taxon>Bivalvia</taxon>
        <taxon>Autobranchia</taxon>
        <taxon>Pteriomorphia</taxon>
        <taxon>Arcoida</taxon>
        <taxon>Arcoidea</taxon>
        <taxon>Arcidae</taxon>
        <taxon>Tegillarca</taxon>
    </lineage>
</organism>
<evidence type="ECO:0000313" key="4">
    <source>
        <dbReference type="Proteomes" id="UP001217089"/>
    </source>
</evidence>
<dbReference type="InterPro" id="IPR016187">
    <property type="entry name" value="CTDL_fold"/>
</dbReference>
<dbReference type="InterPro" id="IPR001304">
    <property type="entry name" value="C-type_lectin-like"/>
</dbReference>
<reference evidence="3 4" key="1">
    <citation type="submission" date="2022-12" db="EMBL/GenBank/DDBJ databases">
        <title>Chromosome-level genome of Tegillarca granosa.</title>
        <authorList>
            <person name="Kim J."/>
        </authorList>
    </citation>
    <scope>NUCLEOTIDE SEQUENCE [LARGE SCALE GENOMIC DNA]</scope>
    <source>
        <strain evidence="3">Teg-2019</strain>
        <tissue evidence="3">Adductor muscle</tissue>
    </source>
</reference>
<comment type="caution">
    <text evidence="3">The sequence shown here is derived from an EMBL/GenBank/DDBJ whole genome shotgun (WGS) entry which is preliminary data.</text>
</comment>
<dbReference type="PROSITE" id="PS50041">
    <property type="entry name" value="C_TYPE_LECTIN_2"/>
    <property type="match status" value="1"/>
</dbReference>
<dbReference type="InterPro" id="IPR016186">
    <property type="entry name" value="C-type_lectin-like/link_sf"/>
</dbReference>
<dbReference type="SUPFAM" id="SSF56436">
    <property type="entry name" value="C-type lectin-like"/>
    <property type="match status" value="1"/>
</dbReference>
<name>A0ABQ9F5G9_TEGGR</name>
<sequence length="161" mass="18671">MFSVCPTVVLDKEHFECITIHGGYLVKIESSSENNFIVQEAKRHHAPDTQNNKIFFFLPSIAKPQLPVVSNRLINIVEIRDHNYGYWIGGSDIEVEGEYIWMKSKHPFDFTDWAARQPDNQRHEDCVHLNGNYGFRWNDAPCSLKAYYICEKPEPEVDIIG</sequence>
<evidence type="ECO:0000259" key="2">
    <source>
        <dbReference type="PROSITE" id="PS50041"/>
    </source>
</evidence>
<gene>
    <name evidence="3" type="ORF">KUTeg_009997</name>
</gene>
<dbReference type="InterPro" id="IPR018378">
    <property type="entry name" value="C-type_lectin_CS"/>
</dbReference>
<dbReference type="InterPro" id="IPR050111">
    <property type="entry name" value="C-type_lectin/snaclec_domain"/>
</dbReference>
<evidence type="ECO:0000313" key="3">
    <source>
        <dbReference type="EMBL" id="KAJ8312624.1"/>
    </source>
</evidence>